<accession>A0A8H6ARB7</accession>
<evidence type="ECO:0000313" key="2">
    <source>
        <dbReference type="EMBL" id="KAF5872059.1"/>
    </source>
</evidence>
<keyword evidence="3" id="KW-1185">Reference proteome</keyword>
<dbReference type="AlphaFoldDB" id="A0A8H6ARB7"/>
<gene>
    <name evidence="2" type="ORF">Bfra_009087</name>
</gene>
<comment type="caution">
    <text evidence="2">The sequence shown here is derived from an EMBL/GenBank/DDBJ whole genome shotgun (WGS) entry which is preliminary data.</text>
</comment>
<dbReference type="GeneID" id="59263131"/>
<dbReference type="RefSeq" id="XP_037191005.1">
    <property type="nucleotide sequence ID" value="XM_037339439.1"/>
</dbReference>
<reference evidence="2 3" key="1">
    <citation type="journal article" date="2020" name="Phytopathology">
        <title>A high-quality genome resource of Botrytis fragariae, a new and rapidly spreading fungal pathogen causing strawberry gray mold in the U.S.A.</title>
        <authorList>
            <person name="Wu Y."/>
            <person name="Saski C.A."/>
            <person name="Schnabel G."/>
            <person name="Xiao S."/>
            <person name="Hu M."/>
        </authorList>
    </citation>
    <scope>NUCLEOTIDE SEQUENCE [LARGE SCALE GENOMIC DNA]</scope>
    <source>
        <strain evidence="2 3">BVB16</strain>
    </source>
</reference>
<protein>
    <submittedName>
        <fullName evidence="2">Uncharacterized protein</fullName>
    </submittedName>
</protein>
<evidence type="ECO:0000256" key="1">
    <source>
        <dbReference type="SAM" id="MobiDB-lite"/>
    </source>
</evidence>
<dbReference type="Proteomes" id="UP000531561">
    <property type="component" value="Unassembled WGS sequence"/>
</dbReference>
<feature type="compositionally biased region" description="Polar residues" evidence="1">
    <location>
        <begin position="13"/>
        <end position="31"/>
    </location>
</feature>
<feature type="region of interest" description="Disordered" evidence="1">
    <location>
        <begin position="1"/>
        <end position="40"/>
    </location>
</feature>
<sequence>MALNKINAAPRASDSSDFYQYRQSQQVNQKKATAGPHHPDKDRLFLTEFHHSLPASAYNTQPIFSVSRYTASPFNLVTPSSRYFPSQYPHHKAR</sequence>
<organism evidence="2 3">
    <name type="scientific">Botrytis fragariae</name>
    <dbReference type="NCBI Taxonomy" id="1964551"/>
    <lineage>
        <taxon>Eukaryota</taxon>
        <taxon>Fungi</taxon>
        <taxon>Dikarya</taxon>
        <taxon>Ascomycota</taxon>
        <taxon>Pezizomycotina</taxon>
        <taxon>Leotiomycetes</taxon>
        <taxon>Helotiales</taxon>
        <taxon>Sclerotiniaceae</taxon>
        <taxon>Botrytis</taxon>
    </lineage>
</organism>
<dbReference type="EMBL" id="JABFCT010000011">
    <property type="protein sequence ID" value="KAF5872059.1"/>
    <property type="molecule type" value="Genomic_DNA"/>
</dbReference>
<evidence type="ECO:0000313" key="3">
    <source>
        <dbReference type="Proteomes" id="UP000531561"/>
    </source>
</evidence>
<name>A0A8H6ARB7_9HELO</name>
<proteinExistence type="predicted"/>